<comment type="caution">
    <text evidence="1">The sequence shown here is derived from an EMBL/GenBank/DDBJ whole genome shotgun (WGS) entry which is preliminary data.</text>
</comment>
<evidence type="ECO:0000313" key="1">
    <source>
        <dbReference type="EMBL" id="GGM08446.1"/>
    </source>
</evidence>
<accession>A0A917T324</accession>
<dbReference type="EMBL" id="BMLF01000002">
    <property type="protein sequence ID" value="GGM08446.1"/>
    <property type="molecule type" value="Genomic_DNA"/>
</dbReference>
<name>A0A917T324_9RHOB</name>
<protein>
    <submittedName>
        <fullName evidence="1">Uncharacterized protein</fullName>
    </submittedName>
</protein>
<reference evidence="1" key="1">
    <citation type="journal article" date="2014" name="Int. J. Syst. Evol. Microbiol.">
        <title>Complete genome sequence of Corynebacterium casei LMG S-19264T (=DSM 44701T), isolated from a smear-ripened cheese.</title>
        <authorList>
            <consortium name="US DOE Joint Genome Institute (JGI-PGF)"/>
            <person name="Walter F."/>
            <person name="Albersmeier A."/>
            <person name="Kalinowski J."/>
            <person name="Ruckert C."/>
        </authorList>
    </citation>
    <scope>NUCLEOTIDE SEQUENCE</scope>
    <source>
        <strain evidence="1">CGMCC 1.6293</strain>
    </source>
</reference>
<keyword evidence="2" id="KW-1185">Reference proteome</keyword>
<dbReference type="Proteomes" id="UP000649829">
    <property type="component" value="Unassembled WGS sequence"/>
</dbReference>
<sequence length="95" mass="10680">MTTETDAGPDETFAITLIGLEDGKHYFVYRGEEYLNQLMLTDGVYPTPVQCLHFHSQFDARMSLGQSVNVSRFWSLHPDIVARLRDTGTLVETGA</sequence>
<reference evidence="1" key="2">
    <citation type="submission" date="2020-09" db="EMBL/GenBank/DDBJ databases">
        <authorList>
            <person name="Sun Q."/>
            <person name="Zhou Y."/>
        </authorList>
    </citation>
    <scope>NUCLEOTIDE SEQUENCE</scope>
    <source>
        <strain evidence="1">CGMCC 1.6293</strain>
    </source>
</reference>
<organism evidence="1 2">
    <name type="scientific">Pseudooceanicola nanhaiensis</name>
    <dbReference type="NCBI Taxonomy" id="375761"/>
    <lineage>
        <taxon>Bacteria</taxon>
        <taxon>Pseudomonadati</taxon>
        <taxon>Pseudomonadota</taxon>
        <taxon>Alphaproteobacteria</taxon>
        <taxon>Rhodobacterales</taxon>
        <taxon>Paracoccaceae</taxon>
        <taxon>Pseudooceanicola</taxon>
    </lineage>
</organism>
<dbReference type="RefSeq" id="WP_028286923.1">
    <property type="nucleotide sequence ID" value="NZ_BMLF01000002.1"/>
</dbReference>
<evidence type="ECO:0000313" key="2">
    <source>
        <dbReference type="Proteomes" id="UP000649829"/>
    </source>
</evidence>
<dbReference type="AlphaFoldDB" id="A0A917T324"/>
<proteinExistence type="predicted"/>
<gene>
    <name evidence="1" type="ORF">GCM10011534_33060</name>
</gene>